<proteinExistence type="predicted"/>
<evidence type="ECO:0000313" key="2">
    <source>
        <dbReference type="Proteomes" id="UP000682782"/>
    </source>
</evidence>
<sequence length="549" mass="63240">MKKMLAVLLALALIFGTAAVAEDGTPELITVTVFRGEAGEQPTADNRIYRKIEEELGIRFDIRFLTGDLDETLLQILSEDTYPDLIDGANSDEILEDAGILIDLLPHISEEKTPNLYKHLYTDNRINQLVTDDGKLYIIPNYGINYNQRSLTYANGPAFFLQKQVIAWNNYKVPTTLNEYFDLIERYIAANPETPEGVPYTGFAILCDDWHRYCLVNPVQHLMGRPNDGDVIVDVSTPEYKTETFINQPYAKAYYAKLNEAFNKGLIREETFHWNYDQYMDALSGGSVLGMFDQNWNMSAANDALYMSVKFEQTYLALPLVYDPEYVDGREIEEHYVNYDVMNKDRGFGISVTCPYPERLIAMMDTFLSDEWQLLFQWGIEGEDYYVDENGRMRMTLEQFLAQAADTEWKLANKALAIWEGCPKKEGTMDDGNAWAPMEQPEIYYDQMTDYDKEFLAACGKKLPIDFFNPPLELAPYGEAWQIDKDPIDMDYMDFEQIEDQWLPEIIMCDPAELDSLWDDFVDEISHSAAVYSEFMQEEILKLVEKAAK</sequence>
<evidence type="ECO:0000313" key="1">
    <source>
        <dbReference type="EMBL" id="QUC66862.1"/>
    </source>
</evidence>
<dbReference type="EMBL" id="CP068393">
    <property type="protein sequence ID" value="QUC66862.1"/>
    <property type="molecule type" value="Genomic_DNA"/>
</dbReference>
<organism evidence="1 2">
    <name type="scientific">Aristaeella hokkaidonensis</name>
    <dbReference type="NCBI Taxonomy" id="3046382"/>
    <lineage>
        <taxon>Bacteria</taxon>
        <taxon>Bacillati</taxon>
        <taxon>Bacillota</taxon>
        <taxon>Clostridia</taxon>
        <taxon>Eubacteriales</taxon>
        <taxon>Aristaeellaceae</taxon>
        <taxon>Aristaeella</taxon>
    </lineage>
</organism>
<gene>
    <name evidence="1" type="ORF">JYE49_13605</name>
</gene>
<name>A0AC61MWD3_9FIRM</name>
<dbReference type="Proteomes" id="UP000682782">
    <property type="component" value="Chromosome"/>
</dbReference>
<keyword evidence="2" id="KW-1185">Reference proteome</keyword>
<accession>A0AC61MWD3</accession>
<reference evidence="1" key="1">
    <citation type="submission" date="2021-01" db="EMBL/GenBank/DDBJ databases">
        <title>Complete genome sequence of Clostridiales bacterium R-7.</title>
        <authorList>
            <person name="Mahoney-Kurpe S.C."/>
            <person name="Palevich N."/>
            <person name="Koike S."/>
            <person name="Moon C.D."/>
            <person name="Attwood G.T."/>
        </authorList>
    </citation>
    <scope>NUCLEOTIDE SEQUENCE</scope>
    <source>
        <strain evidence="1">R-7</strain>
    </source>
</reference>
<protein>
    <submittedName>
        <fullName evidence="1">Extracellular solute-binding protein</fullName>
    </submittedName>
</protein>